<proteinExistence type="inferred from homology"/>
<dbReference type="Pfam" id="PF00005">
    <property type="entry name" value="ABC_tran"/>
    <property type="match status" value="1"/>
</dbReference>
<protein>
    <submittedName>
        <fullName evidence="6">ABC transporter ATP-binding protein</fullName>
    </submittedName>
</protein>
<evidence type="ECO:0000256" key="4">
    <source>
        <dbReference type="ARBA" id="ARBA00022840"/>
    </source>
</evidence>
<dbReference type="PROSITE" id="PS00211">
    <property type="entry name" value="ABC_TRANSPORTER_1"/>
    <property type="match status" value="1"/>
</dbReference>
<accession>A0A553IHX8</accession>
<evidence type="ECO:0000313" key="7">
    <source>
        <dbReference type="Proteomes" id="UP000315938"/>
    </source>
</evidence>
<keyword evidence="3" id="KW-0547">Nucleotide-binding</keyword>
<gene>
    <name evidence="6" type="ORF">FNV44_01805</name>
</gene>
<dbReference type="InterPro" id="IPR003439">
    <property type="entry name" value="ABC_transporter-like_ATP-bd"/>
</dbReference>
<evidence type="ECO:0000259" key="5">
    <source>
        <dbReference type="PROSITE" id="PS50893"/>
    </source>
</evidence>
<dbReference type="InterPro" id="IPR027417">
    <property type="entry name" value="P-loop_NTPase"/>
</dbReference>
<evidence type="ECO:0000256" key="2">
    <source>
        <dbReference type="ARBA" id="ARBA00022448"/>
    </source>
</evidence>
<dbReference type="EMBL" id="VKID01000001">
    <property type="protein sequence ID" value="TRX99796.1"/>
    <property type="molecule type" value="Genomic_DNA"/>
</dbReference>
<dbReference type="GO" id="GO:0016887">
    <property type="term" value="F:ATP hydrolysis activity"/>
    <property type="evidence" value="ECO:0007669"/>
    <property type="project" value="InterPro"/>
</dbReference>
<dbReference type="Proteomes" id="UP000315938">
    <property type="component" value="Unassembled WGS sequence"/>
</dbReference>
<dbReference type="CDD" id="cd03230">
    <property type="entry name" value="ABC_DR_subfamily_A"/>
    <property type="match status" value="1"/>
</dbReference>
<reference evidence="6 7" key="1">
    <citation type="submission" date="2019-07" db="EMBL/GenBank/DDBJ databases">
        <title>Genome sequence of Acholeplasma laidlawii strain with increased resistance to erythromycin.</title>
        <authorList>
            <person name="Medvedeva E.S."/>
            <person name="Baranova N.B."/>
            <person name="Siniagina M.N."/>
            <person name="Mouzykantov A."/>
            <person name="Chernova O.A."/>
            <person name="Chernov V.M."/>
        </authorList>
    </citation>
    <scope>NUCLEOTIDE SEQUENCE [LARGE SCALE GENOMIC DNA]</scope>
    <source>
        <strain evidence="6 7">PG8REry</strain>
    </source>
</reference>
<dbReference type="PROSITE" id="PS50893">
    <property type="entry name" value="ABC_TRANSPORTER_2"/>
    <property type="match status" value="1"/>
</dbReference>
<comment type="caution">
    <text evidence="6">The sequence shown here is derived from an EMBL/GenBank/DDBJ whole genome shotgun (WGS) entry which is preliminary data.</text>
</comment>
<dbReference type="AlphaFoldDB" id="A0A553IHX8"/>
<evidence type="ECO:0000256" key="3">
    <source>
        <dbReference type="ARBA" id="ARBA00022741"/>
    </source>
</evidence>
<dbReference type="SMART" id="SM00382">
    <property type="entry name" value="AAA"/>
    <property type="match status" value="1"/>
</dbReference>
<dbReference type="Gene3D" id="3.40.50.300">
    <property type="entry name" value="P-loop containing nucleotide triphosphate hydrolases"/>
    <property type="match status" value="1"/>
</dbReference>
<dbReference type="InterPro" id="IPR003593">
    <property type="entry name" value="AAA+_ATPase"/>
</dbReference>
<sequence>MWDAMIKLEQLTKYYNKKSRGIIDVSLEVHPGEIFGFIGPNGAGKSTTVRTLLNLIYPTSGSAQVDGLDIVKDTIAIRKQVGYIPSEVNFYGDMTVKKFIKYASSFNGEVDEGYMDHLVEMLSLDVDRKIEDLSFGNKKKVAIVTALVTKPKILILDEPTSGLDPLIQNKFFQILDAEKKKGTTIFFSSHNLSEVERICDRVGIIREGKLVRVETIEDILKSKSKRVKIKTKDTLKITEQMIQVEHQNGNISFIFNGSIDELLKQLSAINIEDLSITEPTLEEIFMHFYEKEDIS</sequence>
<dbReference type="PANTHER" id="PTHR42711:SF5">
    <property type="entry name" value="ABC TRANSPORTER ATP-BINDING PROTEIN NATA"/>
    <property type="match status" value="1"/>
</dbReference>
<dbReference type="OMA" id="TTMRMIC"/>
<keyword evidence="4 6" id="KW-0067">ATP-binding</keyword>
<evidence type="ECO:0000256" key="1">
    <source>
        <dbReference type="ARBA" id="ARBA00005417"/>
    </source>
</evidence>
<keyword evidence="2" id="KW-0813">Transport</keyword>
<dbReference type="SUPFAM" id="SSF52540">
    <property type="entry name" value="P-loop containing nucleoside triphosphate hydrolases"/>
    <property type="match status" value="1"/>
</dbReference>
<dbReference type="InterPro" id="IPR017871">
    <property type="entry name" value="ABC_transporter-like_CS"/>
</dbReference>
<organism evidence="6 7">
    <name type="scientific">Acholeplasma laidlawii</name>
    <dbReference type="NCBI Taxonomy" id="2148"/>
    <lineage>
        <taxon>Bacteria</taxon>
        <taxon>Bacillati</taxon>
        <taxon>Mycoplasmatota</taxon>
        <taxon>Mollicutes</taxon>
        <taxon>Acholeplasmatales</taxon>
        <taxon>Acholeplasmataceae</taxon>
        <taxon>Acholeplasma</taxon>
    </lineage>
</organism>
<dbReference type="InterPro" id="IPR050763">
    <property type="entry name" value="ABC_transporter_ATP-binding"/>
</dbReference>
<comment type="similarity">
    <text evidence="1">Belongs to the ABC transporter superfamily.</text>
</comment>
<feature type="domain" description="ABC transporter" evidence="5">
    <location>
        <begin position="6"/>
        <end position="232"/>
    </location>
</feature>
<evidence type="ECO:0000313" key="6">
    <source>
        <dbReference type="EMBL" id="TRX99796.1"/>
    </source>
</evidence>
<dbReference type="GO" id="GO:0005524">
    <property type="term" value="F:ATP binding"/>
    <property type="evidence" value="ECO:0007669"/>
    <property type="project" value="UniProtKB-KW"/>
</dbReference>
<name>A0A553IHX8_ACHLA</name>
<dbReference type="PANTHER" id="PTHR42711">
    <property type="entry name" value="ABC TRANSPORTER ATP-BINDING PROTEIN"/>
    <property type="match status" value="1"/>
</dbReference>